<dbReference type="STRING" id="536979.SAMN04488055_3283"/>
<accession>A0A1N6HBK1</accession>
<dbReference type="EMBL" id="FSRA01000001">
    <property type="protein sequence ID" value="SIO17077.1"/>
    <property type="molecule type" value="Genomic_DNA"/>
</dbReference>
<proteinExistence type="predicted"/>
<name>A0A1N6HBK1_9BACT</name>
<organism evidence="2 3">
    <name type="scientific">Chitinophaga niabensis</name>
    <dbReference type="NCBI Taxonomy" id="536979"/>
    <lineage>
        <taxon>Bacteria</taxon>
        <taxon>Pseudomonadati</taxon>
        <taxon>Bacteroidota</taxon>
        <taxon>Chitinophagia</taxon>
        <taxon>Chitinophagales</taxon>
        <taxon>Chitinophagaceae</taxon>
        <taxon>Chitinophaga</taxon>
    </lineage>
</organism>
<dbReference type="AlphaFoldDB" id="A0A1N6HBK1"/>
<feature type="region of interest" description="Disordered" evidence="1">
    <location>
        <begin position="281"/>
        <end position="301"/>
    </location>
</feature>
<dbReference type="Proteomes" id="UP000185003">
    <property type="component" value="Unassembled WGS sequence"/>
</dbReference>
<evidence type="ECO:0000313" key="3">
    <source>
        <dbReference type="Proteomes" id="UP000185003"/>
    </source>
</evidence>
<reference evidence="2 3" key="1">
    <citation type="submission" date="2016-11" db="EMBL/GenBank/DDBJ databases">
        <authorList>
            <person name="Jaros S."/>
            <person name="Januszkiewicz K."/>
            <person name="Wedrychowicz H."/>
        </authorList>
    </citation>
    <scope>NUCLEOTIDE SEQUENCE [LARGE SCALE GENOMIC DNA]</scope>
    <source>
        <strain evidence="2 3">DSM 24787</strain>
    </source>
</reference>
<gene>
    <name evidence="2" type="ORF">SAMN04488055_3283</name>
</gene>
<evidence type="ECO:0000256" key="1">
    <source>
        <dbReference type="SAM" id="MobiDB-lite"/>
    </source>
</evidence>
<sequence length="966" mass="109367">MENIPVKLKVPPPPFNYFEDNQVLTATQLNNAIRYFDYQDRLTRTRLIGAGIVCGLKVLFGTSDITITKGCGLTSDGDIISLPQDLTYVQLTAFDDSKAQYLPFRNEEKQVPLFELMVKGAQSPGNQEVIPINTFFTQNAAADYVVLLYLSQFLEDTDICSSVDCDNKGVLQQNNLHALLISKADYERIHQDPDCCSEQYFDMPDAFVPRVIFNPASDVFNYNNFKKQYQTAIEESSKLLGKPLGMADDLAKALQKCYLQSGEIPQSPAIRLTDVRPVLTDNPRLTDNPVTEGAGTVRPTATRPTATLNTELISRISTLGLRLPASLVTRFRNLSGSAAADFQARIPELLKAALESYGIQYLYDFVKDVAVAYTEFREATFDLCQGCCIAPELFPKHLALGLVQDPSDEISCRYRQCFIESPILNNKDEQLRRALYLYNRLVQIIQSYEYTPGQRDQGVRVTPTVNTERPLGEKSIPYYYRPQSLIEEWDYERYRRRAIDTHLNYFAAENAPETMPHIRQPLDYDLDKYNFFRVEGHVGKSYENVYAQLDKLREGKDLPFEIMGLQLDAIRNFIIPKWEYHPPYLDVLHEMNKFKLNDYLDKMKGFNDDLELKLPTEVELTAPGVSNYYGNAKDIRSKAVDKKKEIDKELTDLKPFLSLNINQLKTKDFAPVHESIAMKAAVLNNGAKLLTRTALSTPLQSVAQIHTPALLDWIKNLAVDTSEAIKDSYIFMNFLKDNPSLLHNAGVQKGGTFLIVYAIINTNNRNERVVVGDFYVPYIVQPQQVAKPNTPLPIKPIQVTPIKPLPAHIFDLVPDIKKPPILNLDFINIKDKLDKDILQVNDKFTDLKATVNEKVLDLNTSVNTKLGTLATKGEVQSLVTENMLNVARDYKQNFDSVVQVIKTKDVTGGVKGFEAANFGRMELDEAAIKGLSANEMELMAANYRDALTKLEKNRTDFSNFNFKLQR</sequence>
<protein>
    <submittedName>
        <fullName evidence="2">Uncharacterized protein</fullName>
    </submittedName>
</protein>
<dbReference type="OrthoDB" id="596204at2"/>
<evidence type="ECO:0000313" key="2">
    <source>
        <dbReference type="EMBL" id="SIO17077.1"/>
    </source>
</evidence>
<keyword evidence="3" id="KW-1185">Reference proteome</keyword>
<dbReference type="RefSeq" id="WP_074240251.1">
    <property type="nucleotide sequence ID" value="NZ_FSRA01000001.1"/>
</dbReference>